<feature type="domain" description="Amidohydrolase-related" evidence="2">
    <location>
        <begin position="66"/>
        <end position="330"/>
    </location>
</feature>
<dbReference type="Pfam" id="PF04909">
    <property type="entry name" value="Amidohydro_2"/>
    <property type="match status" value="1"/>
</dbReference>
<dbReference type="Proteomes" id="UP000184096">
    <property type="component" value="Chromosome I"/>
</dbReference>
<keyword evidence="4" id="KW-1185">Reference proteome</keyword>
<evidence type="ECO:0000313" key="4">
    <source>
        <dbReference type="Proteomes" id="UP000184096"/>
    </source>
</evidence>
<dbReference type="InterPro" id="IPR032466">
    <property type="entry name" value="Metal_Hydrolase"/>
</dbReference>
<dbReference type="GO" id="GO:0016831">
    <property type="term" value="F:carboxy-lyase activity"/>
    <property type="evidence" value="ECO:0007669"/>
    <property type="project" value="InterPro"/>
</dbReference>
<dbReference type="InterPro" id="IPR006680">
    <property type="entry name" value="Amidohydro-rel"/>
</dbReference>
<dbReference type="GO" id="GO:0005737">
    <property type="term" value="C:cytoplasm"/>
    <property type="evidence" value="ECO:0007669"/>
    <property type="project" value="TreeGrafter"/>
</dbReference>
<dbReference type="PANTHER" id="PTHR21240:SF28">
    <property type="entry name" value="ISO-OROTATE DECARBOXYLASE (EUROFUNG)"/>
    <property type="match status" value="1"/>
</dbReference>
<gene>
    <name evidence="3" type="ORF">SAMN05444170_5371</name>
</gene>
<dbReference type="RefSeq" id="WP_072822473.1">
    <property type="nucleotide sequence ID" value="NZ_LT670849.1"/>
</dbReference>
<evidence type="ECO:0000313" key="3">
    <source>
        <dbReference type="EMBL" id="SHN83009.1"/>
    </source>
</evidence>
<keyword evidence="1" id="KW-0456">Lyase</keyword>
<reference evidence="4" key="1">
    <citation type="submission" date="2016-11" db="EMBL/GenBank/DDBJ databases">
        <authorList>
            <person name="Varghese N."/>
            <person name="Submissions S."/>
        </authorList>
    </citation>
    <scope>NUCLEOTIDE SEQUENCE [LARGE SCALE GENOMIC DNA]</scope>
    <source>
        <strain evidence="4">GAS401</strain>
    </source>
</reference>
<evidence type="ECO:0000259" key="2">
    <source>
        <dbReference type="Pfam" id="PF04909"/>
    </source>
</evidence>
<evidence type="ECO:0000256" key="1">
    <source>
        <dbReference type="ARBA" id="ARBA00023239"/>
    </source>
</evidence>
<sequence length="342" mass="39163">MMRIDAYTHFIPKRFFDKMMDVAGDYRDIGKRVRSMRALHDLDYRKNIIDGHKDYAQILSYPQPTIESFAKSPAQIDELIRLINDGFAELCAKESDHFPGWVAQICLDAADAGVAEAERAIKQLGALGVQIYTNVAGKPIDLPQYRPFWKKMEELGKPIWIHPARGANMPDYLSEKKSLYEIWWTFGWSYETAVAMSRLVFSKILDEHPDLKIITHHFGGIVPMLEGRIGPGWDVLGERTSDEDYVSLRKSLKKRPLDYFKQNFYTDTAVFGGVAATKCGLEFYPRNKVLFASDCPFDPEGGSMYPRVTLDIFESLDLSKTDREMIYYKNLEAITGRKLVKS</sequence>
<name>A0A1M7UJ51_9BRAD</name>
<dbReference type="SUPFAM" id="SSF51556">
    <property type="entry name" value="Metallo-dependent hydrolases"/>
    <property type="match status" value="1"/>
</dbReference>
<dbReference type="AlphaFoldDB" id="A0A1M7UJ51"/>
<organism evidence="3 4">
    <name type="scientific">Bradyrhizobium erythrophlei</name>
    <dbReference type="NCBI Taxonomy" id="1437360"/>
    <lineage>
        <taxon>Bacteria</taxon>
        <taxon>Pseudomonadati</taxon>
        <taxon>Pseudomonadota</taxon>
        <taxon>Alphaproteobacteria</taxon>
        <taxon>Hyphomicrobiales</taxon>
        <taxon>Nitrobacteraceae</taxon>
        <taxon>Bradyrhizobium</taxon>
    </lineage>
</organism>
<dbReference type="PANTHER" id="PTHR21240">
    <property type="entry name" value="2-AMINO-3-CARBOXYLMUCONATE-6-SEMIALDEHYDE DECARBOXYLASE"/>
    <property type="match status" value="1"/>
</dbReference>
<dbReference type="EMBL" id="LT670849">
    <property type="protein sequence ID" value="SHN83009.1"/>
    <property type="molecule type" value="Genomic_DNA"/>
</dbReference>
<dbReference type="GO" id="GO:0019748">
    <property type="term" value="P:secondary metabolic process"/>
    <property type="evidence" value="ECO:0007669"/>
    <property type="project" value="TreeGrafter"/>
</dbReference>
<accession>A0A1M7UJ51</accession>
<proteinExistence type="predicted"/>
<dbReference type="InterPro" id="IPR032465">
    <property type="entry name" value="ACMSD"/>
</dbReference>
<protein>
    <submittedName>
        <fullName evidence="3">Aminocarboxymuconate-semialdehyde decarboxylase</fullName>
    </submittedName>
</protein>
<dbReference type="GO" id="GO:0016787">
    <property type="term" value="F:hydrolase activity"/>
    <property type="evidence" value="ECO:0007669"/>
    <property type="project" value="InterPro"/>
</dbReference>
<dbReference type="Gene3D" id="3.20.20.140">
    <property type="entry name" value="Metal-dependent hydrolases"/>
    <property type="match status" value="1"/>
</dbReference>